<gene>
    <name evidence="11" type="ORF">TCM_043275</name>
</gene>
<dbReference type="InterPro" id="IPR016177">
    <property type="entry name" value="DNA-bd_dom_sf"/>
</dbReference>
<dbReference type="FunCoup" id="A0A061FNA0">
    <property type="interactions" value="13"/>
</dbReference>
<dbReference type="AlphaFoldDB" id="A0A061FNA0"/>
<organism evidence="11 12">
    <name type="scientific">Theobroma cacao</name>
    <name type="common">Cacao</name>
    <name type="synonym">Cocoa</name>
    <dbReference type="NCBI Taxonomy" id="3641"/>
    <lineage>
        <taxon>Eukaryota</taxon>
        <taxon>Viridiplantae</taxon>
        <taxon>Streptophyta</taxon>
        <taxon>Embryophyta</taxon>
        <taxon>Tracheophyta</taxon>
        <taxon>Spermatophyta</taxon>
        <taxon>Magnoliopsida</taxon>
        <taxon>eudicotyledons</taxon>
        <taxon>Gunneridae</taxon>
        <taxon>Pentapetalae</taxon>
        <taxon>rosids</taxon>
        <taxon>malvids</taxon>
        <taxon>Malvales</taxon>
        <taxon>Malvaceae</taxon>
        <taxon>Byttnerioideae</taxon>
        <taxon>Theobroma</taxon>
    </lineage>
</organism>
<evidence type="ECO:0000256" key="1">
    <source>
        <dbReference type="ARBA" id="ARBA00004123"/>
    </source>
</evidence>
<dbReference type="Pfam" id="PF00847">
    <property type="entry name" value="AP2"/>
    <property type="match status" value="1"/>
</dbReference>
<evidence type="ECO:0000256" key="7">
    <source>
        <dbReference type="ARBA" id="ARBA00023242"/>
    </source>
</evidence>
<dbReference type="SMART" id="SM00380">
    <property type="entry name" value="AP2"/>
    <property type="match status" value="1"/>
</dbReference>
<dbReference type="PRINTS" id="PR00367">
    <property type="entry name" value="ETHRSPELEMNT"/>
</dbReference>
<evidence type="ECO:0000313" key="12">
    <source>
        <dbReference type="Proteomes" id="UP000026915"/>
    </source>
</evidence>
<comment type="similarity">
    <text evidence="8">Belongs to the AP2/ERF transcription factor family. ERF subfamily.</text>
</comment>
<keyword evidence="3" id="KW-0346">Stress response</keyword>
<keyword evidence="6" id="KW-0804">Transcription</keyword>
<proteinExistence type="inferred from homology"/>
<dbReference type="GO" id="GO:0006950">
    <property type="term" value="P:response to stress"/>
    <property type="evidence" value="ECO:0000318"/>
    <property type="project" value="GO_Central"/>
</dbReference>
<feature type="region of interest" description="Disordered" evidence="9">
    <location>
        <begin position="1"/>
        <end position="72"/>
    </location>
</feature>
<keyword evidence="7" id="KW-0539">Nucleus</keyword>
<keyword evidence="2" id="KW-0805">Transcription regulation</keyword>
<accession>A0A061FNA0</accession>
<keyword evidence="4" id="KW-0238">DNA-binding</keyword>
<dbReference type="Proteomes" id="UP000026915">
    <property type="component" value="Chromosome 10"/>
</dbReference>
<comment type="subcellular location">
    <subcellularLocation>
        <location evidence="1">Nucleus</location>
    </subcellularLocation>
</comment>
<dbReference type="STRING" id="3641.A0A061FNA0"/>
<evidence type="ECO:0000259" key="10">
    <source>
        <dbReference type="PROSITE" id="PS51032"/>
    </source>
</evidence>
<sequence>MVFVGDQNPKVGSTLSMDSSRKRKRRNGLSVADTLKLWSQNEEAKHPRKAPAKGSKKGCMRGKGGPQNQSCNYRGVRQRTWGKWVAEIRAPNRGKRLWLGTFPTAYEAALAYDEAARMMYGENAILNMPYVSDSDSVATTSNAFSEADFMTVWPKSEICGYHAFGEGERMNVEFPVDSEAPSTSGVINTTDEFQPAKPEEECMKETDYSWLNGLDFSEDIPIIGAPGVWDVGSYFSEDEVFNIDEILG</sequence>
<dbReference type="HOGENOM" id="CLU_046486_0_0_1"/>
<protein>
    <submittedName>
        <fullName evidence="11">Dehydration-responsive element-binding protein 2C</fullName>
    </submittedName>
</protein>
<evidence type="ECO:0000256" key="3">
    <source>
        <dbReference type="ARBA" id="ARBA00023016"/>
    </source>
</evidence>
<dbReference type="Gene3D" id="3.30.730.10">
    <property type="entry name" value="AP2/ERF domain"/>
    <property type="match status" value="1"/>
</dbReference>
<dbReference type="FunFam" id="3.30.730.10:FF:000001">
    <property type="entry name" value="Ethylene-responsive transcription factor 2"/>
    <property type="match status" value="1"/>
</dbReference>
<dbReference type="GO" id="GO:0005634">
    <property type="term" value="C:nucleus"/>
    <property type="evidence" value="ECO:0000318"/>
    <property type="project" value="GO_Central"/>
</dbReference>
<dbReference type="InterPro" id="IPR036955">
    <property type="entry name" value="AP2/ERF_dom_sf"/>
</dbReference>
<dbReference type="GO" id="GO:0045893">
    <property type="term" value="P:positive regulation of DNA-templated transcription"/>
    <property type="evidence" value="ECO:0000318"/>
    <property type="project" value="GO_Central"/>
</dbReference>
<feature type="domain" description="AP2/ERF" evidence="10">
    <location>
        <begin position="72"/>
        <end position="129"/>
    </location>
</feature>
<evidence type="ECO:0000256" key="9">
    <source>
        <dbReference type="SAM" id="MobiDB-lite"/>
    </source>
</evidence>
<keyword evidence="5" id="KW-0010">Activator</keyword>
<dbReference type="InterPro" id="IPR001471">
    <property type="entry name" value="AP2/ERF_dom"/>
</dbReference>
<dbReference type="GO" id="GO:0003700">
    <property type="term" value="F:DNA-binding transcription factor activity"/>
    <property type="evidence" value="ECO:0000318"/>
    <property type="project" value="GO_Central"/>
</dbReference>
<dbReference type="GO" id="GO:0000976">
    <property type="term" value="F:transcription cis-regulatory region binding"/>
    <property type="evidence" value="ECO:0000318"/>
    <property type="project" value="GO_Central"/>
</dbReference>
<dbReference type="Gramene" id="EOY18780">
    <property type="protein sequence ID" value="EOY18780"/>
    <property type="gene ID" value="TCM_043275"/>
</dbReference>
<evidence type="ECO:0000256" key="8">
    <source>
        <dbReference type="ARBA" id="ARBA00024343"/>
    </source>
</evidence>
<name>A0A061FNA0_THECC</name>
<dbReference type="PANTHER" id="PTHR31241">
    <property type="entry name" value="DEHYDRATION-RESPONSIVE ELEMENT-BINDING PROTEIN 2C"/>
    <property type="match status" value="1"/>
</dbReference>
<dbReference type="OMA" id="KSEICGY"/>
<evidence type="ECO:0000256" key="4">
    <source>
        <dbReference type="ARBA" id="ARBA00023125"/>
    </source>
</evidence>
<feature type="compositionally biased region" description="Basic residues" evidence="9">
    <location>
        <begin position="46"/>
        <end position="60"/>
    </location>
</feature>
<evidence type="ECO:0000256" key="5">
    <source>
        <dbReference type="ARBA" id="ARBA00023159"/>
    </source>
</evidence>
<reference evidence="11 12" key="1">
    <citation type="journal article" date="2013" name="Genome Biol.">
        <title>The genome sequence of the most widely cultivated cacao type and its use to identify candidate genes regulating pod color.</title>
        <authorList>
            <person name="Motamayor J.C."/>
            <person name="Mockaitis K."/>
            <person name="Schmutz J."/>
            <person name="Haiminen N."/>
            <person name="Iii D.L."/>
            <person name="Cornejo O."/>
            <person name="Findley S.D."/>
            <person name="Zheng P."/>
            <person name="Utro F."/>
            <person name="Royaert S."/>
            <person name="Saski C."/>
            <person name="Jenkins J."/>
            <person name="Podicheti R."/>
            <person name="Zhao M."/>
            <person name="Scheffler B.E."/>
            <person name="Stack J.C."/>
            <person name="Feltus F.A."/>
            <person name="Mustiga G.M."/>
            <person name="Amores F."/>
            <person name="Phillips W."/>
            <person name="Marelli J.P."/>
            <person name="May G.D."/>
            <person name="Shapiro H."/>
            <person name="Ma J."/>
            <person name="Bustamante C.D."/>
            <person name="Schnell R.J."/>
            <person name="Main D."/>
            <person name="Gilbert D."/>
            <person name="Parida L."/>
            <person name="Kuhn D.N."/>
        </authorList>
    </citation>
    <scope>NUCLEOTIDE SEQUENCE [LARGE SCALE GENOMIC DNA]</scope>
    <source>
        <strain evidence="12">cv. Matina 1-6</strain>
    </source>
</reference>
<dbReference type="CDD" id="cd00018">
    <property type="entry name" value="AP2"/>
    <property type="match status" value="1"/>
</dbReference>
<dbReference type="PANTHER" id="PTHR31241:SF62">
    <property type="entry name" value="DEHYDRATION-RESPONSIVE ELEMENT-BINDING PROTEIN 2D"/>
    <property type="match status" value="1"/>
</dbReference>
<evidence type="ECO:0000256" key="6">
    <source>
        <dbReference type="ARBA" id="ARBA00023163"/>
    </source>
</evidence>
<dbReference type="InParanoid" id="A0A061FNA0"/>
<evidence type="ECO:0000256" key="2">
    <source>
        <dbReference type="ARBA" id="ARBA00023015"/>
    </source>
</evidence>
<keyword evidence="12" id="KW-1185">Reference proteome</keyword>
<dbReference type="eggNOG" id="ENOG502QTBU">
    <property type="taxonomic scope" value="Eukaryota"/>
</dbReference>
<dbReference type="SUPFAM" id="SSF54171">
    <property type="entry name" value="DNA-binding domain"/>
    <property type="match status" value="1"/>
</dbReference>
<dbReference type="PROSITE" id="PS51032">
    <property type="entry name" value="AP2_ERF"/>
    <property type="match status" value="1"/>
</dbReference>
<dbReference type="EMBL" id="CM001888">
    <property type="protein sequence ID" value="EOY18780.1"/>
    <property type="molecule type" value="Genomic_DNA"/>
</dbReference>
<evidence type="ECO:0000313" key="11">
    <source>
        <dbReference type="EMBL" id="EOY18780.1"/>
    </source>
</evidence>